<dbReference type="Proteomes" id="UP001148737">
    <property type="component" value="Unassembled WGS sequence"/>
</dbReference>
<evidence type="ECO:0000313" key="1">
    <source>
        <dbReference type="EMBL" id="KAJ3497453.1"/>
    </source>
</evidence>
<keyword evidence="2" id="KW-1185">Reference proteome</keyword>
<name>A0ACC1R4D3_9HYPO</name>
<comment type="caution">
    <text evidence="1">The sequence shown here is derived from an EMBL/GenBank/DDBJ whole genome shotgun (WGS) entry which is preliminary data.</text>
</comment>
<organism evidence="1 2">
    <name type="scientific">Lecanicillium saksenae</name>
    <dbReference type="NCBI Taxonomy" id="468837"/>
    <lineage>
        <taxon>Eukaryota</taxon>
        <taxon>Fungi</taxon>
        <taxon>Dikarya</taxon>
        <taxon>Ascomycota</taxon>
        <taxon>Pezizomycotina</taxon>
        <taxon>Sordariomycetes</taxon>
        <taxon>Hypocreomycetidae</taxon>
        <taxon>Hypocreales</taxon>
        <taxon>Cordycipitaceae</taxon>
        <taxon>Lecanicillium</taxon>
    </lineage>
</organism>
<reference evidence="1" key="1">
    <citation type="submission" date="2022-07" db="EMBL/GenBank/DDBJ databases">
        <title>Genome Sequence of Lecanicillium saksenae.</title>
        <authorList>
            <person name="Buettner E."/>
        </authorList>
    </citation>
    <scope>NUCLEOTIDE SEQUENCE</scope>
    <source>
        <strain evidence="1">VT-O1</strain>
    </source>
</reference>
<accession>A0ACC1R4D3</accession>
<dbReference type="EMBL" id="JANAKD010000110">
    <property type="protein sequence ID" value="KAJ3497453.1"/>
    <property type="molecule type" value="Genomic_DNA"/>
</dbReference>
<gene>
    <name evidence="1" type="ORF">NLG97_g1887</name>
</gene>
<protein>
    <submittedName>
        <fullName evidence="1">Uncharacterized protein</fullName>
    </submittedName>
</protein>
<sequence>MGLMGRLKQTLGNAPPDSGRAMATQAPLSRPIAQRTHYTSKAVNISSSFLRSTPETAITFKHISFADSELPEYDGCFAVLIDNVLAPWECAMLLSLAEESVPDVPPGQSPWRPALVNMGGGFEAPVTDYRNSDRIIWDSQDVVDRVWQRCLQARGDGESIEMLLNKTPGEKQSWGGDWKFERLNERMRFLKYTHGQFFKPHCDGAYRFAADGNDFKTHYTVHLYLNDSAKTSADGTGCVGGATSFLSDDLKRRLDVDPKAGSVLIFQHRGLLHQGAEVHSGTKYTMRTDILYRWVKE</sequence>
<evidence type="ECO:0000313" key="2">
    <source>
        <dbReference type="Proteomes" id="UP001148737"/>
    </source>
</evidence>
<proteinExistence type="predicted"/>